<keyword evidence="2" id="KW-0217">Developmental protein</keyword>
<feature type="region of interest" description="Disordered" evidence="9">
    <location>
        <begin position="97"/>
        <end position="126"/>
    </location>
</feature>
<comment type="subcellular location">
    <subcellularLocation>
        <location evidence="1">Nucleus</location>
    </subcellularLocation>
</comment>
<keyword evidence="5" id="KW-0805">Transcription regulation</keyword>
<dbReference type="PROSITE" id="PS50888">
    <property type="entry name" value="BHLH"/>
    <property type="match status" value="1"/>
</dbReference>
<evidence type="ECO:0000256" key="4">
    <source>
        <dbReference type="ARBA" id="ARBA00022871"/>
    </source>
</evidence>
<evidence type="ECO:0000313" key="11">
    <source>
        <dbReference type="Ensembl" id="ENSHHUP00000057157.1"/>
    </source>
</evidence>
<dbReference type="InterPro" id="IPR018247">
    <property type="entry name" value="EF_Hand_1_Ca_BS"/>
</dbReference>
<dbReference type="PANTHER" id="PTHR15402">
    <property type="entry name" value="TRANSCRIPTION FACTOR-LIKE 5 PROTEIN"/>
    <property type="match status" value="1"/>
</dbReference>
<dbReference type="FunFam" id="4.10.280.10:FF:000057">
    <property type="entry name" value="transcription factor-like 5 protein-like"/>
    <property type="match status" value="1"/>
</dbReference>
<dbReference type="Pfam" id="PF00010">
    <property type="entry name" value="HLH"/>
    <property type="match status" value="1"/>
</dbReference>
<keyword evidence="6" id="KW-0238">DNA-binding</keyword>
<name>A0A4W5P1H6_9TELE</name>
<dbReference type="Ensembl" id="ENSHHUT00000059121.1">
    <property type="protein sequence ID" value="ENSHHUP00000057157.1"/>
    <property type="gene ID" value="ENSHHUG00000034095.1"/>
</dbReference>
<protein>
    <recommendedName>
        <fullName evidence="10">BHLH domain-containing protein</fullName>
    </recommendedName>
</protein>
<dbReference type="STRING" id="62062.ENSHHUP00000057157"/>
<reference evidence="11" key="2">
    <citation type="submission" date="2025-08" db="UniProtKB">
        <authorList>
            <consortium name="Ensembl"/>
        </authorList>
    </citation>
    <scope>IDENTIFICATION</scope>
</reference>
<dbReference type="PANTHER" id="PTHR15402:SF2">
    <property type="entry name" value="TRANSCRIPTION FACTOR LIKE 5"/>
    <property type="match status" value="1"/>
</dbReference>
<keyword evidence="7" id="KW-0804">Transcription</keyword>
<reference evidence="11" key="3">
    <citation type="submission" date="2025-09" db="UniProtKB">
        <authorList>
            <consortium name="Ensembl"/>
        </authorList>
    </citation>
    <scope>IDENTIFICATION</scope>
</reference>
<evidence type="ECO:0000313" key="12">
    <source>
        <dbReference type="Proteomes" id="UP000314982"/>
    </source>
</evidence>
<evidence type="ECO:0000256" key="8">
    <source>
        <dbReference type="ARBA" id="ARBA00023242"/>
    </source>
</evidence>
<keyword evidence="3" id="KW-0221">Differentiation</keyword>
<feature type="region of interest" description="Disordered" evidence="9">
    <location>
        <begin position="345"/>
        <end position="375"/>
    </location>
</feature>
<evidence type="ECO:0000256" key="2">
    <source>
        <dbReference type="ARBA" id="ARBA00022473"/>
    </source>
</evidence>
<proteinExistence type="predicted"/>
<dbReference type="InterPro" id="IPR039583">
    <property type="entry name" value="TCFL5/SOLH1/2"/>
</dbReference>
<evidence type="ECO:0000256" key="3">
    <source>
        <dbReference type="ARBA" id="ARBA00022782"/>
    </source>
</evidence>
<keyword evidence="12" id="KW-1185">Reference proteome</keyword>
<accession>A0A4W5P1H6</accession>
<dbReference type="SUPFAM" id="SSF47459">
    <property type="entry name" value="HLH, helix-loop-helix DNA-binding domain"/>
    <property type="match status" value="1"/>
</dbReference>
<evidence type="ECO:0000256" key="5">
    <source>
        <dbReference type="ARBA" id="ARBA00023015"/>
    </source>
</evidence>
<evidence type="ECO:0000256" key="9">
    <source>
        <dbReference type="SAM" id="MobiDB-lite"/>
    </source>
</evidence>
<dbReference type="GO" id="GO:0046983">
    <property type="term" value="F:protein dimerization activity"/>
    <property type="evidence" value="ECO:0007669"/>
    <property type="project" value="InterPro"/>
</dbReference>
<dbReference type="AlphaFoldDB" id="A0A4W5P1H6"/>
<keyword evidence="8" id="KW-0539">Nucleus</keyword>
<sequence length="465" mass="51176">MSVACKTINVSPACKTIHVSPALGQYNPDSVEVIMSQNGCVPNDQSQILGTELNLMEMTEVEYTHLQHIIQSHMEAQAAGPEGSGDARFNTTVFTVENPAPQPTNCEAEYPEKSPPNTPPDAMSTSTDEQQYILGDLNQGGQVDIKEIKMVLVSDGHVIPGERTPTTCGEVPGSVLAKIRGAVDATQERGMEAYNNGSTQLLSRPNPPARVRLEKRFNCTPCDIPRQQDVQSAALSKYVLSLHFEYVCFCMFTVQLDLEGTHNKTYCTFQLSLSHLFLFQILHASHVMYCSIAEQNIQLFFFFLLTLTPSSLSDDAVAKPAKRGRTRGTCAVKSSGVVTDSVVGRATGGAGTKKRGGPPVESSQRRERHNSKERDRRRRIRFCCDELNVLAPFCNHETDKATTLQWTTAFLKYVREVYGDSIKQEFQGTFCGKTGQRLKPSSASGQVMVRQETAEPPSAPQASEQ</sequence>
<evidence type="ECO:0000256" key="1">
    <source>
        <dbReference type="ARBA" id="ARBA00004123"/>
    </source>
</evidence>
<dbReference type="GO" id="GO:0005634">
    <property type="term" value="C:nucleus"/>
    <property type="evidence" value="ECO:0007669"/>
    <property type="project" value="UniProtKB-SubCell"/>
</dbReference>
<dbReference type="Proteomes" id="UP000314982">
    <property type="component" value="Unassembled WGS sequence"/>
</dbReference>
<dbReference type="GO" id="GO:0030154">
    <property type="term" value="P:cell differentiation"/>
    <property type="evidence" value="ECO:0007669"/>
    <property type="project" value="UniProtKB-KW"/>
</dbReference>
<dbReference type="GO" id="GO:0007283">
    <property type="term" value="P:spermatogenesis"/>
    <property type="evidence" value="ECO:0007669"/>
    <property type="project" value="UniProtKB-KW"/>
</dbReference>
<keyword evidence="4" id="KW-0744">Spermatogenesis</keyword>
<evidence type="ECO:0000259" key="10">
    <source>
        <dbReference type="PROSITE" id="PS50888"/>
    </source>
</evidence>
<dbReference type="SMART" id="SM00353">
    <property type="entry name" value="HLH"/>
    <property type="match status" value="1"/>
</dbReference>
<evidence type="ECO:0000256" key="7">
    <source>
        <dbReference type="ARBA" id="ARBA00023163"/>
    </source>
</evidence>
<dbReference type="Gene3D" id="4.10.280.10">
    <property type="entry name" value="Helix-loop-helix DNA-binding domain"/>
    <property type="match status" value="1"/>
</dbReference>
<feature type="domain" description="BHLH" evidence="10">
    <location>
        <begin position="364"/>
        <end position="414"/>
    </location>
</feature>
<dbReference type="PROSITE" id="PS00018">
    <property type="entry name" value="EF_HAND_1"/>
    <property type="match status" value="1"/>
</dbReference>
<feature type="region of interest" description="Disordered" evidence="9">
    <location>
        <begin position="435"/>
        <end position="465"/>
    </location>
</feature>
<evidence type="ECO:0000256" key="6">
    <source>
        <dbReference type="ARBA" id="ARBA00023125"/>
    </source>
</evidence>
<dbReference type="GO" id="GO:0000981">
    <property type="term" value="F:DNA-binding transcription factor activity, RNA polymerase II-specific"/>
    <property type="evidence" value="ECO:0007669"/>
    <property type="project" value="TreeGrafter"/>
</dbReference>
<dbReference type="GeneTree" id="ENSGT00390000002821"/>
<organism evidence="11 12">
    <name type="scientific">Hucho hucho</name>
    <name type="common">huchen</name>
    <dbReference type="NCBI Taxonomy" id="62062"/>
    <lineage>
        <taxon>Eukaryota</taxon>
        <taxon>Metazoa</taxon>
        <taxon>Chordata</taxon>
        <taxon>Craniata</taxon>
        <taxon>Vertebrata</taxon>
        <taxon>Euteleostomi</taxon>
        <taxon>Actinopterygii</taxon>
        <taxon>Neopterygii</taxon>
        <taxon>Teleostei</taxon>
        <taxon>Protacanthopterygii</taxon>
        <taxon>Salmoniformes</taxon>
        <taxon>Salmonidae</taxon>
        <taxon>Salmoninae</taxon>
        <taxon>Hucho</taxon>
    </lineage>
</organism>
<reference evidence="12" key="1">
    <citation type="submission" date="2018-06" db="EMBL/GenBank/DDBJ databases">
        <title>Genome assembly of Danube salmon.</title>
        <authorList>
            <person name="Macqueen D.J."/>
            <person name="Gundappa M.K."/>
        </authorList>
    </citation>
    <scope>NUCLEOTIDE SEQUENCE [LARGE SCALE GENOMIC DNA]</scope>
</reference>
<dbReference type="GO" id="GO:0000978">
    <property type="term" value="F:RNA polymerase II cis-regulatory region sequence-specific DNA binding"/>
    <property type="evidence" value="ECO:0007669"/>
    <property type="project" value="TreeGrafter"/>
</dbReference>
<feature type="compositionally biased region" description="Basic residues" evidence="9">
    <location>
        <begin position="366"/>
        <end position="375"/>
    </location>
</feature>
<dbReference type="InterPro" id="IPR011598">
    <property type="entry name" value="bHLH_dom"/>
</dbReference>
<dbReference type="InterPro" id="IPR036638">
    <property type="entry name" value="HLH_DNA-bd_sf"/>
</dbReference>